<dbReference type="Gene3D" id="2.60.40.3210">
    <property type="entry name" value="Zona pellucida, ZP-N domain"/>
    <property type="match status" value="1"/>
</dbReference>
<dbReference type="InterPro" id="IPR055355">
    <property type="entry name" value="ZP-C"/>
</dbReference>
<feature type="transmembrane region" description="Helical" evidence="3">
    <location>
        <begin position="366"/>
        <end position="388"/>
    </location>
</feature>
<feature type="domain" description="ZP" evidence="5">
    <location>
        <begin position="44"/>
        <end position="303"/>
    </location>
</feature>
<dbReference type="AlphaFoldDB" id="A0A7M5XB44"/>
<dbReference type="Pfam" id="PF23344">
    <property type="entry name" value="ZP-N"/>
    <property type="match status" value="1"/>
</dbReference>
<evidence type="ECO:0000313" key="6">
    <source>
        <dbReference type="EnsemblMetazoa" id="CLYHEMP020526.1"/>
    </source>
</evidence>
<keyword evidence="3" id="KW-0812">Transmembrane</keyword>
<dbReference type="Proteomes" id="UP000594262">
    <property type="component" value="Unplaced"/>
</dbReference>
<keyword evidence="1 4" id="KW-0732">Signal</keyword>
<dbReference type="InterPro" id="IPR001507">
    <property type="entry name" value="ZP_dom"/>
</dbReference>
<reference evidence="6" key="1">
    <citation type="submission" date="2021-01" db="UniProtKB">
        <authorList>
            <consortium name="EnsemblMetazoa"/>
        </authorList>
    </citation>
    <scope>IDENTIFICATION</scope>
</reference>
<evidence type="ECO:0000256" key="1">
    <source>
        <dbReference type="ARBA" id="ARBA00022729"/>
    </source>
</evidence>
<evidence type="ECO:0000256" key="2">
    <source>
        <dbReference type="ARBA" id="ARBA00023157"/>
    </source>
</evidence>
<dbReference type="PANTHER" id="PTHR14002">
    <property type="entry name" value="ENDOGLIN/TGF-BETA RECEPTOR TYPE III"/>
    <property type="match status" value="1"/>
</dbReference>
<dbReference type="InterPro" id="IPR042235">
    <property type="entry name" value="ZP-C_dom"/>
</dbReference>
<name>A0A7M5XB44_9CNID</name>
<keyword evidence="2" id="KW-1015">Disulfide bond</keyword>
<evidence type="ECO:0000259" key="5">
    <source>
        <dbReference type="PROSITE" id="PS51034"/>
    </source>
</evidence>
<evidence type="ECO:0000313" key="7">
    <source>
        <dbReference type="Proteomes" id="UP000594262"/>
    </source>
</evidence>
<protein>
    <recommendedName>
        <fullName evidence="5">ZP domain-containing protein</fullName>
    </recommendedName>
</protein>
<keyword evidence="3" id="KW-0472">Membrane</keyword>
<proteinExistence type="predicted"/>
<feature type="chain" id="PRO_5029579143" description="ZP domain-containing protein" evidence="4">
    <location>
        <begin position="26"/>
        <end position="404"/>
    </location>
</feature>
<evidence type="ECO:0000256" key="3">
    <source>
        <dbReference type="SAM" id="Phobius"/>
    </source>
</evidence>
<dbReference type="Gene3D" id="2.60.40.4100">
    <property type="entry name" value="Zona pellucida, ZP-C domain"/>
    <property type="match status" value="1"/>
</dbReference>
<dbReference type="PROSITE" id="PS51034">
    <property type="entry name" value="ZP_2"/>
    <property type="match status" value="1"/>
</dbReference>
<keyword evidence="7" id="KW-1185">Reference proteome</keyword>
<dbReference type="OrthoDB" id="5953519at2759"/>
<feature type="signal peptide" evidence="4">
    <location>
        <begin position="1"/>
        <end position="25"/>
    </location>
</feature>
<accession>A0A7M5XB44</accession>
<dbReference type="InterPro" id="IPR055356">
    <property type="entry name" value="ZP-N"/>
</dbReference>
<dbReference type="Pfam" id="PF00100">
    <property type="entry name" value="Zona_pellucida"/>
    <property type="match status" value="1"/>
</dbReference>
<sequence length="404" mass="44987">MNTINMAVLWLSIICISFLSNRVQATNTTSNATSSGTGPDFISDCDTEKMTIYIRKDKISIPESDLSQYNISWNDPNCGPSESTNDTHLVLVAGYSSCGTQAVTEGDHVIFKNKVSINLNKTNSYKNDLLERIDTFATYSVECNVPQGVNVTQENGVNITKADLIEGVSSSTDQFTVSMNLHSDSEFAGSLGYPAVIDTLGRFNLELEIDTVANLYIIPRNCYGTSTSNRDDAIREALVTDGCPNQDHVFKVETKADDGKKFQFSLNVFRFKNSNGMVYIHCSAHVCLTGSNDTNCQFGCQGNTRRRRRSVEDNALTQLDLTKDYDIRTGLIIVTESSRNNDSSQQDTKESQSSDNDQFFQTTTNIILIALISVMFIFVCSVMVIFCVRRHRSDSRKDVTMEMR</sequence>
<dbReference type="EnsemblMetazoa" id="CLYHEMT020526.1">
    <property type="protein sequence ID" value="CLYHEMP020526.1"/>
    <property type="gene ID" value="CLYHEMG020526"/>
</dbReference>
<keyword evidence="3" id="KW-1133">Transmembrane helix</keyword>
<organism evidence="6 7">
    <name type="scientific">Clytia hemisphaerica</name>
    <dbReference type="NCBI Taxonomy" id="252671"/>
    <lineage>
        <taxon>Eukaryota</taxon>
        <taxon>Metazoa</taxon>
        <taxon>Cnidaria</taxon>
        <taxon>Hydrozoa</taxon>
        <taxon>Hydroidolina</taxon>
        <taxon>Leptothecata</taxon>
        <taxon>Obeliida</taxon>
        <taxon>Clytiidae</taxon>
        <taxon>Clytia</taxon>
    </lineage>
</organism>
<dbReference type="PANTHER" id="PTHR14002:SF54">
    <property type="entry name" value="ZONA PELLUCIDA SPERM-BINDING PROTEIN 2"/>
    <property type="match status" value="1"/>
</dbReference>
<dbReference type="SMART" id="SM00241">
    <property type="entry name" value="ZP"/>
    <property type="match status" value="1"/>
</dbReference>
<evidence type="ECO:0000256" key="4">
    <source>
        <dbReference type="SAM" id="SignalP"/>
    </source>
</evidence>